<accession>A0ABD3EEM3</accession>
<gene>
    <name evidence="2" type="ORF">CASFOL_002448</name>
</gene>
<dbReference type="AlphaFoldDB" id="A0ABD3EEM3"/>
<name>A0ABD3EEM3_9LAMI</name>
<evidence type="ECO:0000313" key="3">
    <source>
        <dbReference type="Proteomes" id="UP001632038"/>
    </source>
</evidence>
<reference evidence="3" key="1">
    <citation type="journal article" date="2024" name="IScience">
        <title>Strigolactones Initiate the Formation of Haustorium-like Structures in Castilleja.</title>
        <authorList>
            <person name="Buerger M."/>
            <person name="Peterson D."/>
            <person name="Chory J."/>
        </authorList>
    </citation>
    <scope>NUCLEOTIDE SEQUENCE [LARGE SCALE GENOMIC DNA]</scope>
</reference>
<feature type="chain" id="PRO_5044817825" evidence="1">
    <location>
        <begin position="21"/>
        <end position="169"/>
    </location>
</feature>
<organism evidence="2 3">
    <name type="scientific">Castilleja foliolosa</name>
    <dbReference type="NCBI Taxonomy" id="1961234"/>
    <lineage>
        <taxon>Eukaryota</taxon>
        <taxon>Viridiplantae</taxon>
        <taxon>Streptophyta</taxon>
        <taxon>Embryophyta</taxon>
        <taxon>Tracheophyta</taxon>
        <taxon>Spermatophyta</taxon>
        <taxon>Magnoliopsida</taxon>
        <taxon>eudicotyledons</taxon>
        <taxon>Gunneridae</taxon>
        <taxon>Pentapetalae</taxon>
        <taxon>asterids</taxon>
        <taxon>lamiids</taxon>
        <taxon>Lamiales</taxon>
        <taxon>Orobanchaceae</taxon>
        <taxon>Pedicularideae</taxon>
        <taxon>Castillejinae</taxon>
        <taxon>Castilleja</taxon>
    </lineage>
</organism>
<comment type="caution">
    <text evidence="2">The sequence shown here is derived from an EMBL/GenBank/DDBJ whole genome shotgun (WGS) entry which is preliminary data.</text>
</comment>
<sequence>MAKSSATLIALFCFFTLSLASHAPPVNDEATTHVAVHNPNEPINSEKQFNTFVVSSTKWTKIPFREVNRHFSVRSKLPCRHHRKFRPYSKDMVIPSGENSDFEAPVVYGERVSGRWFRLHRHQNHGDDDEGQVKKTAFKRHVYNRFDKEEGLKGLKNGGFVRKFLDKYF</sequence>
<dbReference type="EMBL" id="JAVIJP010000005">
    <property type="protein sequence ID" value="KAL3652767.1"/>
    <property type="molecule type" value="Genomic_DNA"/>
</dbReference>
<keyword evidence="1" id="KW-0732">Signal</keyword>
<evidence type="ECO:0000313" key="2">
    <source>
        <dbReference type="EMBL" id="KAL3652767.1"/>
    </source>
</evidence>
<protein>
    <submittedName>
        <fullName evidence="2">Uncharacterized protein</fullName>
    </submittedName>
</protein>
<evidence type="ECO:0000256" key="1">
    <source>
        <dbReference type="SAM" id="SignalP"/>
    </source>
</evidence>
<dbReference type="Proteomes" id="UP001632038">
    <property type="component" value="Unassembled WGS sequence"/>
</dbReference>
<feature type="signal peptide" evidence="1">
    <location>
        <begin position="1"/>
        <end position="20"/>
    </location>
</feature>
<keyword evidence="3" id="KW-1185">Reference proteome</keyword>
<proteinExistence type="predicted"/>